<reference evidence="1 2" key="1">
    <citation type="journal article" date="2021" name="Nat. Commun.">
        <title>Genetic determinants of endophytism in the Arabidopsis root mycobiome.</title>
        <authorList>
            <person name="Mesny F."/>
            <person name="Miyauchi S."/>
            <person name="Thiergart T."/>
            <person name="Pickel B."/>
            <person name="Atanasova L."/>
            <person name="Karlsson M."/>
            <person name="Huettel B."/>
            <person name="Barry K.W."/>
            <person name="Haridas S."/>
            <person name="Chen C."/>
            <person name="Bauer D."/>
            <person name="Andreopoulos W."/>
            <person name="Pangilinan J."/>
            <person name="LaButti K."/>
            <person name="Riley R."/>
            <person name="Lipzen A."/>
            <person name="Clum A."/>
            <person name="Drula E."/>
            <person name="Henrissat B."/>
            <person name="Kohler A."/>
            <person name="Grigoriev I.V."/>
            <person name="Martin F.M."/>
            <person name="Hacquard S."/>
        </authorList>
    </citation>
    <scope>NUCLEOTIDE SEQUENCE [LARGE SCALE GENOMIC DNA]</scope>
    <source>
        <strain evidence="1 2">MPI-SDFR-AT-0079</strain>
    </source>
</reference>
<accession>A0ACB7PE60</accession>
<evidence type="ECO:0000313" key="1">
    <source>
        <dbReference type="EMBL" id="KAH6640220.1"/>
    </source>
</evidence>
<protein>
    <submittedName>
        <fullName evidence="1">Uncharacterized protein</fullName>
    </submittedName>
</protein>
<sequence length="182" mass="19095">MSAPKPKFQSAAKAPPGEQQHKTSATQKPPQQQKQQHAPAAPGGQLPLRSAMPTSGAPKPPPATTKNSPCRPNTSVNKASVTQNLPQQQKQQQQAPTAPGGQLPLRSATPTGDATQPPPPGPAATNTSPGRLKSPVKVPHTTWTPVSELNWIIPRGLKPAPAVPPPPPGTPIQWKYLKDPVN</sequence>
<proteinExistence type="predicted"/>
<evidence type="ECO:0000313" key="2">
    <source>
        <dbReference type="Proteomes" id="UP000724584"/>
    </source>
</evidence>
<organism evidence="1 2">
    <name type="scientific">Chaetomium tenue</name>
    <dbReference type="NCBI Taxonomy" id="1854479"/>
    <lineage>
        <taxon>Eukaryota</taxon>
        <taxon>Fungi</taxon>
        <taxon>Dikarya</taxon>
        <taxon>Ascomycota</taxon>
        <taxon>Pezizomycotina</taxon>
        <taxon>Sordariomycetes</taxon>
        <taxon>Sordariomycetidae</taxon>
        <taxon>Sordariales</taxon>
        <taxon>Chaetomiaceae</taxon>
        <taxon>Chaetomium</taxon>
    </lineage>
</organism>
<comment type="caution">
    <text evidence="1">The sequence shown here is derived from an EMBL/GenBank/DDBJ whole genome shotgun (WGS) entry which is preliminary data.</text>
</comment>
<keyword evidence="2" id="KW-1185">Reference proteome</keyword>
<dbReference type="Proteomes" id="UP000724584">
    <property type="component" value="Unassembled WGS sequence"/>
</dbReference>
<gene>
    <name evidence="1" type="ORF">F5144DRAFT_559683</name>
</gene>
<dbReference type="EMBL" id="JAGIZQ010000002">
    <property type="protein sequence ID" value="KAH6640220.1"/>
    <property type="molecule type" value="Genomic_DNA"/>
</dbReference>
<name>A0ACB7PE60_9PEZI</name>